<keyword evidence="4" id="KW-1185">Reference proteome</keyword>
<dbReference type="EMBL" id="JH431612">
    <property type="status" value="NOT_ANNOTATED_CDS"/>
    <property type="molecule type" value="Genomic_DNA"/>
</dbReference>
<feature type="transmembrane region" description="Helical" evidence="1">
    <location>
        <begin position="171"/>
        <end position="189"/>
    </location>
</feature>
<evidence type="ECO:0000313" key="4">
    <source>
        <dbReference type="Proteomes" id="UP000014500"/>
    </source>
</evidence>
<feature type="signal peptide" evidence="2">
    <location>
        <begin position="1"/>
        <end position="18"/>
    </location>
</feature>
<keyword evidence="1" id="KW-0472">Membrane</keyword>
<keyword evidence="2" id="KW-0732">Signal</keyword>
<keyword evidence="1" id="KW-1133">Transmembrane helix</keyword>
<proteinExistence type="predicted"/>
<dbReference type="Proteomes" id="UP000014500">
    <property type="component" value="Unassembled WGS sequence"/>
</dbReference>
<reference evidence="4" key="1">
    <citation type="submission" date="2011-05" db="EMBL/GenBank/DDBJ databases">
        <authorList>
            <person name="Richards S.R."/>
            <person name="Qu J."/>
            <person name="Jiang H."/>
            <person name="Jhangiani S.N."/>
            <person name="Agravi P."/>
            <person name="Goodspeed R."/>
            <person name="Gross S."/>
            <person name="Mandapat C."/>
            <person name="Jackson L."/>
            <person name="Mathew T."/>
            <person name="Pu L."/>
            <person name="Thornton R."/>
            <person name="Saada N."/>
            <person name="Wilczek-Boney K.B."/>
            <person name="Lee S."/>
            <person name="Kovar C."/>
            <person name="Wu Y."/>
            <person name="Scherer S.E."/>
            <person name="Worley K.C."/>
            <person name="Muzny D.M."/>
            <person name="Gibbs R."/>
        </authorList>
    </citation>
    <scope>NUCLEOTIDE SEQUENCE</scope>
    <source>
        <strain evidence="4">Brora</strain>
    </source>
</reference>
<evidence type="ECO:0000256" key="2">
    <source>
        <dbReference type="SAM" id="SignalP"/>
    </source>
</evidence>
<protein>
    <submittedName>
        <fullName evidence="3">Uncharacterized protein</fullName>
    </submittedName>
</protein>
<keyword evidence="1" id="KW-0812">Transmembrane</keyword>
<dbReference type="AlphaFoldDB" id="T1IWA0"/>
<sequence>MAATYFIFLLFFAGFTLSEKNLECDTSKCLEKDDVSPPSCGDSTYELKSCIEEGKFLSRCSEEDKNKTKSRLDALRTIEESYCAGEYFHKQFEMTRGCWKSVVNCAVAVLTKFLQPMTDEPRDPQSTECKDVVEGLKTCQLMSDRACDGKEFRIKFLESVERVSLCGDCRLTSSVTVLLLIVAGVFILFN</sequence>
<name>T1IWA0_STRMM</name>
<dbReference type="PhylomeDB" id="T1IWA0"/>
<reference evidence="3" key="2">
    <citation type="submission" date="2015-02" db="UniProtKB">
        <authorList>
            <consortium name="EnsemblMetazoa"/>
        </authorList>
    </citation>
    <scope>IDENTIFICATION</scope>
</reference>
<dbReference type="EnsemblMetazoa" id="SMAR005464-RA">
    <property type="protein sequence ID" value="SMAR005464-PA"/>
    <property type="gene ID" value="SMAR005464"/>
</dbReference>
<evidence type="ECO:0000256" key="1">
    <source>
        <dbReference type="SAM" id="Phobius"/>
    </source>
</evidence>
<evidence type="ECO:0000313" key="3">
    <source>
        <dbReference type="EnsemblMetazoa" id="SMAR005464-PA"/>
    </source>
</evidence>
<feature type="chain" id="PRO_5004579607" evidence="2">
    <location>
        <begin position="19"/>
        <end position="190"/>
    </location>
</feature>
<dbReference type="HOGENOM" id="CLU_1429711_0_0_1"/>
<accession>T1IWA0</accession>
<organism evidence="3 4">
    <name type="scientific">Strigamia maritima</name>
    <name type="common">European centipede</name>
    <name type="synonym">Geophilus maritimus</name>
    <dbReference type="NCBI Taxonomy" id="126957"/>
    <lineage>
        <taxon>Eukaryota</taxon>
        <taxon>Metazoa</taxon>
        <taxon>Ecdysozoa</taxon>
        <taxon>Arthropoda</taxon>
        <taxon>Myriapoda</taxon>
        <taxon>Chilopoda</taxon>
        <taxon>Pleurostigmophora</taxon>
        <taxon>Geophilomorpha</taxon>
        <taxon>Linotaeniidae</taxon>
        <taxon>Strigamia</taxon>
    </lineage>
</organism>